<organism evidence="1 2">
    <name type="scientific">Enterobacter hormaechei subsp. steigerwaltii</name>
    <dbReference type="NCBI Taxonomy" id="299766"/>
    <lineage>
        <taxon>Bacteria</taxon>
        <taxon>Pseudomonadati</taxon>
        <taxon>Pseudomonadota</taxon>
        <taxon>Gammaproteobacteria</taxon>
        <taxon>Enterobacterales</taxon>
        <taxon>Enterobacteriaceae</taxon>
        <taxon>Enterobacter</taxon>
        <taxon>Enterobacter cloacae complex</taxon>
    </lineage>
</organism>
<protein>
    <submittedName>
        <fullName evidence="1">Uncharacterized protein</fullName>
    </submittedName>
</protein>
<sequence length="219" mass="24603">MSFLDEENMSSLIFYTDEAQALIVTDTLAVTDNGEPLSFVSKAGYIPQLRTIIAGTGAGGFSNTWLLEASTRMVVSGIQNLNYHTSACLRRLWKQYKHDHGIPSSSTVTTSVYQFAICEETGNIVSFAYRSVHDFESEQLQYGTGVKPECQILDGDLLQTIPVMMNEQRAIQATYPHPERIHIGGEMIAHYLTSSMYQCFKIGEFEDFRTQGEYILSRI</sequence>
<evidence type="ECO:0000313" key="1">
    <source>
        <dbReference type="EMBL" id="MDS0022254.1"/>
    </source>
</evidence>
<dbReference type="Proteomes" id="UP001182277">
    <property type="component" value="Unassembled WGS sequence"/>
</dbReference>
<proteinExistence type="predicted"/>
<accession>A0AAE4J6E9</accession>
<dbReference type="AlphaFoldDB" id="A0AAE4J6E9"/>
<reference evidence="1" key="1">
    <citation type="submission" date="2023-02" db="EMBL/GenBank/DDBJ databases">
        <title>NDM-1 &amp; ACT-7 co producing ST 133 Enterobacter.</title>
        <authorList>
            <person name="Halder G."/>
            <person name="Chaudhuri B."/>
            <person name="Dutta S."/>
        </authorList>
    </citation>
    <scope>NUCLEOTIDE SEQUENCE</scope>
    <source>
        <strain evidence="1">PEER 323</strain>
    </source>
</reference>
<gene>
    <name evidence="1" type="ORF">PTZ61_26700</name>
</gene>
<dbReference type="EMBL" id="JARDRS010000054">
    <property type="protein sequence ID" value="MDS0022254.1"/>
    <property type="molecule type" value="Genomic_DNA"/>
</dbReference>
<comment type="caution">
    <text evidence="1">The sequence shown here is derived from an EMBL/GenBank/DDBJ whole genome shotgun (WGS) entry which is preliminary data.</text>
</comment>
<name>A0AAE4J6E9_9ENTR</name>
<evidence type="ECO:0000313" key="2">
    <source>
        <dbReference type="Proteomes" id="UP001182277"/>
    </source>
</evidence>